<evidence type="ECO:0000313" key="3">
    <source>
        <dbReference type="Proteomes" id="UP000289738"/>
    </source>
</evidence>
<dbReference type="AlphaFoldDB" id="A0A444YN29"/>
<feature type="region of interest" description="Disordered" evidence="1">
    <location>
        <begin position="123"/>
        <end position="144"/>
    </location>
</feature>
<keyword evidence="3" id="KW-1185">Reference proteome</keyword>
<comment type="caution">
    <text evidence="2">The sequence shown here is derived from an EMBL/GenBank/DDBJ whole genome shotgun (WGS) entry which is preliminary data.</text>
</comment>
<gene>
    <name evidence="2" type="ORF">Ahy_B06g082218</name>
</gene>
<sequence length="144" mass="17354">MSHVVWNSFTKEAFDRNWNDFLMKYGIGDNKWLSVNKVAPRYILERWSKNIKRRHTHFKSNHDELVLEPRSRRFDYLVFWSQNVCEFASESEELTVILHRVYDNAMAEMQEYKAKSKEKCSLSHEDTSLENINELQSPPRVRIR</sequence>
<reference evidence="2 3" key="1">
    <citation type="submission" date="2019-01" db="EMBL/GenBank/DDBJ databases">
        <title>Sequencing of cultivated peanut Arachis hypogaea provides insights into genome evolution and oil improvement.</title>
        <authorList>
            <person name="Chen X."/>
        </authorList>
    </citation>
    <scope>NUCLEOTIDE SEQUENCE [LARGE SCALE GENOMIC DNA]</scope>
    <source>
        <strain evidence="3">cv. Fuhuasheng</strain>
        <tissue evidence="2">Leaves</tissue>
    </source>
</reference>
<protein>
    <recommendedName>
        <fullName evidence="4">Protein FAR1-RELATED SEQUENCE</fullName>
    </recommendedName>
</protein>
<name>A0A444YN29_ARAHY</name>
<evidence type="ECO:0000313" key="2">
    <source>
        <dbReference type="EMBL" id="RYR03335.1"/>
    </source>
</evidence>
<dbReference type="EMBL" id="SDMP01000016">
    <property type="protein sequence ID" value="RYR03335.1"/>
    <property type="molecule type" value="Genomic_DNA"/>
</dbReference>
<proteinExistence type="predicted"/>
<organism evidence="2 3">
    <name type="scientific">Arachis hypogaea</name>
    <name type="common">Peanut</name>
    <dbReference type="NCBI Taxonomy" id="3818"/>
    <lineage>
        <taxon>Eukaryota</taxon>
        <taxon>Viridiplantae</taxon>
        <taxon>Streptophyta</taxon>
        <taxon>Embryophyta</taxon>
        <taxon>Tracheophyta</taxon>
        <taxon>Spermatophyta</taxon>
        <taxon>Magnoliopsida</taxon>
        <taxon>eudicotyledons</taxon>
        <taxon>Gunneridae</taxon>
        <taxon>Pentapetalae</taxon>
        <taxon>rosids</taxon>
        <taxon>fabids</taxon>
        <taxon>Fabales</taxon>
        <taxon>Fabaceae</taxon>
        <taxon>Papilionoideae</taxon>
        <taxon>50 kb inversion clade</taxon>
        <taxon>dalbergioids sensu lato</taxon>
        <taxon>Dalbergieae</taxon>
        <taxon>Pterocarpus clade</taxon>
        <taxon>Arachis</taxon>
    </lineage>
</organism>
<evidence type="ECO:0008006" key="4">
    <source>
        <dbReference type="Google" id="ProtNLM"/>
    </source>
</evidence>
<evidence type="ECO:0000256" key="1">
    <source>
        <dbReference type="SAM" id="MobiDB-lite"/>
    </source>
</evidence>
<accession>A0A444YN29</accession>
<dbReference type="Proteomes" id="UP000289738">
    <property type="component" value="Chromosome B06"/>
</dbReference>